<dbReference type="Proteomes" id="UP000593818">
    <property type="component" value="Chromosome"/>
</dbReference>
<evidence type="ECO:0008006" key="3">
    <source>
        <dbReference type="Google" id="ProtNLM"/>
    </source>
</evidence>
<dbReference type="EMBL" id="CP063450">
    <property type="protein sequence ID" value="QOV97151.1"/>
    <property type="molecule type" value="Genomic_DNA"/>
</dbReference>
<organism evidence="1 2">
    <name type="scientific">Rhodococcus pyridinivorans</name>
    <dbReference type="NCBI Taxonomy" id="103816"/>
    <lineage>
        <taxon>Bacteria</taxon>
        <taxon>Bacillati</taxon>
        <taxon>Actinomycetota</taxon>
        <taxon>Actinomycetes</taxon>
        <taxon>Mycobacteriales</taxon>
        <taxon>Nocardiaceae</taxon>
        <taxon>Rhodococcus</taxon>
    </lineage>
</organism>
<protein>
    <recommendedName>
        <fullName evidence="3">Tail assembly chaperone</fullName>
    </recommendedName>
</protein>
<gene>
    <name evidence="1" type="ORF">INP59_14320</name>
</gene>
<dbReference type="AlphaFoldDB" id="A0A7M2XJH8"/>
<accession>A0A7M2XJH8</accession>
<name>A0A7M2XJH8_9NOCA</name>
<dbReference type="RefSeq" id="WP_193902202.1">
    <property type="nucleotide sequence ID" value="NZ_CP063450.1"/>
</dbReference>
<keyword evidence="2" id="KW-1185">Reference proteome</keyword>
<proteinExistence type="predicted"/>
<reference evidence="1 2" key="1">
    <citation type="submission" date="2020-10" db="EMBL/GenBank/DDBJ databases">
        <title>Whole genome sequence of oil-degrading bacteria Rhodococcus pyridinivorans strain 5Ap.</title>
        <authorList>
            <person name="Akhremchuk A.E."/>
            <person name="Valentovich L.N."/>
            <person name="Charniauskaya M.I."/>
            <person name="Bukliarevich H.A."/>
            <person name="Titok M.A."/>
        </authorList>
    </citation>
    <scope>NUCLEOTIDE SEQUENCE [LARGE SCALE GENOMIC DNA]</scope>
    <source>
        <strain evidence="1 2">5Ap</strain>
    </source>
</reference>
<sequence>MSTFADDLSKIERDEADLAERKRRLGLEKSDEPTVIDIDETGEIKDSDELAVPEKEPWPHEILADFYGEDWEVRKPTEQALAGFALAAGKYVPQKLQNDLVGLFIRNHMSEESHEHMYERLMNPDDPDFTPQTLGEMMREIALLGRDELKAEDRKSVES</sequence>
<evidence type="ECO:0000313" key="2">
    <source>
        <dbReference type="Proteomes" id="UP000593818"/>
    </source>
</evidence>
<evidence type="ECO:0000313" key="1">
    <source>
        <dbReference type="EMBL" id="QOV97151.1"/>
    </source>
</evidence>
<dbReference type="InterPro" id="IPR056927">
    <property type="entry name" value="Phage_TAC"/>
</dbReference>
<dbReference type="Pfam" id="PF23781">
    <property type="entry name" value="Phage_TAC_16"/>
    <property type="match status" value="1"/>
</dbReference>